<dbReference type="InterPro" id="IPR051695">
    <property type="entry name" value="Phosphoglycerate_Mutase"/>
</dbReference>
<gene>
    <name evidence="2" type="ORF">WDU96_07215</name>
</gene>
<keyword evidence="1 2" id="KW-0378">Hydrolase</keyword>
<dbReference type="EMBL" id="JBBDGL010000002">
    <property type="protein sequence ID" value="MEJ1155390.1"/>
    <property type="molecule type" value="Genomic_DNA"/>
</dbReference>
<sequence>MTALTLIRHGETDWNHARRIQGATDIPLNDTGREQARAAAALLRERRDREHLVVVSSDLSRAQETAEIIARELGLPAPRTYPGLRERSYGEAEGVTDEEFKERWGASNTAEVPGAESRDALRNRGIAALGEAVRDLRRKTAPSHASLIVVTHGALIRELLNHASAGQHPPIGVRLTNGSAHELLYERERLSMLTEIAASV</sequence>
<dbReference type="Gene3D" id="3.40.50.1240">
    <property type="entry name" value="Phosphoglycerate mutase-like"/>
    <property type="match status" value="1"/>
</dbReference>
<dbReference type="SUPFAM" id="SSF53254">
    <property type="entry name" value="Phosphoglycerate mutase-like"/>
    <property type="match status" value="1"/>
</dbReference>
<dbReference type="PANTHER" id="PTHR46517">
    <property type="entry name" value="FRUCTOSE-2,6-BISPHOSPHATASE TIGAR"/>
    <property type="match status" value="1"/>
</dbReference>
<reference evidence="2 3" key="1">
    <citation type="submission" date="2024-02" db="EMBL/GenBank/DDBJ databases">
        <authorList>
            <person name="Saticioglu I.B."/>
        </authorList>
    </citation>
    <scope>NUCLEOTIDE SEQUENCE [LARGE SCALE GENOMIC DNA]</scope>
    <source>
        <strain evidence="2 3">Mu-86</strain>
    </source>
</reference>
<evidence type="ECO:0000256" key="1">
    <source>
        <dbReference type="ARBA" id="ARBA00022801"/>
    </source>
</evidence>
<dbReference type="InterPro" id="IPR029033">
    <property type="entry name" value="His_PPase_superfam"/>
</dbReference>
<dbReference type="PROSITE" id="PS00175">
    <property type="entry name" value="PG_MUTASE"/>
    <property type="match status" value="1"/>
</dbReference>
<dbReference type="RefSeq" id="WP_337337828.1">
    <property type="nucleotide sequence ID" value="NZ_JBBDGL010000002.1"/>
</dbReference>
<dbReference type="SMART" id="SM00855">
    <property type="entry name" value="PGAM"/>
    <property type="match status" value="1"/>
</dbReference>
<dbReference type="CDD" id="cd07067">
    <property type="entry name" value="HP_PGM_like"/>
    <property type="match status" value="1"/>
</dbReference>
<evidence type="ECO:0000313" key="3">
    <source>
        <dbReference type="Proteomes" id="UP001368654"/>
    </source>
</evidence>
<dbReference type="PANTHER" id="PTHR46517:SF1">
    <property type="entry name" value="FRUCTOSE-2,6-BISPHOSPHATASE TIGAR"/>
    <property type="match status" value="1"/>
</dbReference>
<evidence type="ECO:0000313" key="2">
    <source>
        <dbReference type="EMBL" id="MEJ1155390.1"/>
    </source>
</evidence>
<name>A0ABU8LVU5_9MICO</name>
<accession>A0ABU8LVU5</accession>
<keyword evidence="3" id="KW-1185">Reference proteome</keyword>
<comment type="caution">
    <text evidence="2">The sequence shown here is derived from an EMBL/GenBank/DDBJ whole genome shotgun (WGS) entry which is preliminary data.</text>
</comment>
<dbReference type="Proteomes" id="UP001368654">
    <property type="component" value="Unassembled WGS sequence"/>
</dbReference>
<dbReference type="Pfam" id="PF00300">
    <property type="entry name" value="His_Phos_1"/>
    <property type="match status" value="1"/>
</dbReference>
<proteinExistence type="predicted"/>
<dbReference type="InterPro" id="IPR013078">
    <property type="entry name" value="His_Pase_superF_clade-1"/>
</dbReference>
<organism evidence="2 3">
    <name type="scientific">Microbacterium marmarense</name>
    <dbReference type="NCBI Taxonomy" id="3122051"/>
    <lineage>
        <taxon>Bacteria</taxon>
        <taxon>Bacillati</taxon>
        <taxon>Actinomycetota</taxon>
        <taxon>Actinomycetes</taxon>
        <taxon>Micrococcales</taxon>
        <taxon>Microbacteriaceae</taxon>
        <taxon>Microbacterium</taxon>
    </lineage>
</organism>
<protein>
    <submittedName>
        <fullName evidence="2">Histidine phosphatase family protein</fullName>
        <ecNumber evidence="2">3.1.3.-</ecNumber>
    </submittedName>
</protein>
<dbReference type="InterPro" id="IPR001345">
    <property type="entry name" value="PG/BPGM_mutase_AS"/>
</dbReference>
<dbReference type="EC" id="3.1.3.-" evidence="2"/>
<dbReference type="GO" id="GO:0016787">
    <property type="term" value="F:hydrolase activity"/>
    <property type="evidence" value="ECO:0007669"/>
    <property type="project" value="UniProtKB-KW"/>
</dbReference>